<dbReference type="OrthoDB" id="1918565at2759"/>
<evidence type="ECO:0000313" key="2">
    <source>
        <dbReference type="Proteomes" id="UP000428333"/>
    </source>
</evidence>
<sequence length="147" mass="16419">MLSPNTTYTAYLIFKITDQRHTGLESLPVKASVRFVNGEDEYEDDNSSTVFLTLQTLRSVGGGQNGRLPQTRKDGWMEIELGEFYNDEADDGEVEMRLREVRHWKSGLIVEGIETNSCIINFNVGGGGILVKNQLIVVTLQCSVVSF</sequence>
<gene>
    <name evidence="1" type="ORF">C3L33_17423</name>
</gene>
<evidence type="ECO:0000313" key="1">
    <source>
        <dbReference type="EMBL" id="KAE9450680.1"/>
    </source>
</evidence>
<feature type="non-terminal residue" evidence="1">
    <location>
        <position position="1"/>
    </location>
</feature>
<keyword evidence="2" id="KW-1185">Reference proteome</keyword>
<protein>
    <submittedName>
        <fullName evidence="1">Uncharacterized protein</fullName>
    </submittedName>
</protein>
<name>A0A6A4KYB4_9ERIC</name>
<organism evidence="1 2">
    <name type="scientific">Rhododendron williamsianum</name>
    <dbReference type="NCBI Taxonomy" id="262921"/>
    <lineage>
        <taxon>Eukaryota</taxon>
        <taxon>Viridiplantae</taxon>
        <taxon>Streptophyta</taxon>
        <taxon>Embryophyta</taxon>
        <taxon>Tracheophyta</taxon>
        <taxon>Spermatophyta</taxon>
        <taxon>Magnoliopsida</taxon>
        <taxon>eudicotyledons</taxon>
        <taxon>Gunneridae</taxon>
        <taxon>Pentapetalae</taxon>
        <taxon>asterids</taxon>
        <taxon>Ericales</taxon>
        <taxon>Ericaceae</taxon>
        <taxon>Ericoideae</taxon>
        <taxon>Rhodoreae</taxon>
        <taxon>Rhododendron</taxon>
    </lineage>
</organism>
<dbReference type="EMBL" id="QEFC01002776">
    <property type="protein sequence ID" value="KAE9450680.1"/>
    <property type="molecule type" value="Genomic_DNA"/>
</dbReference>
<reference evidence="1 2" key="1">
    <citation type="journal article" date="2019" name="Genome Biol. Evol.">
        <title>The Rhododendron genome and chromosomal organization provide insight into shared whole-genome duplications across the heath family (Ericaceae).</title>
        <authorList>
            <person name="Soza V.L."/>
            <person name="Lindsley D."/>
            <person name="Waalkes A."/>
            <person name="Ramage E."/>
            <person name="Patwardhan R.P."/>
            <person name="Burton J.N."/>
            <person name="Adey A."/>
            <person name="Kumar A."/>
            <person name="Qiu R."/>
            <person name="Shendure J."/>
            <person name="Hall B."/>
        </authorList>
    </citation>
    <scope>NUCLEOTIDE SEQUENCE [LARGE SCALE GENOMIC DNA]</scope>
    <source>
        <strain evidence="1">RSF 1966-606</strain>
    </source>
</reference>
<proteinExistence type="predicted"/>
<dbReference type="AlphaFoldDB" id="A0A6A4KYB4"/>
<dbReference type="Proteomes" id="UP000428333">
    <property type="component" value="Linkage Group LG10"/>
</dbReference>
<dbReference type="InterPro" id="IPR025886">
    <property type="entry name" value="PP2-like"/>
</dbReference>
<comment type="caution">
    <text evidence="1">The sequence shown here is derived from an EMBL/GenBank/DDBJ whole genome shotgun (WGS) entry which is preliminary data.</text>
</comment>
<dbReference type="PANTHER" id="PTHR32278:SF111">
    <property type="entry name" value="F-BOX PROTEIN PP2-B12-RELATED"/>
    <property type="match status" value="1"/>
</dbReference>
<dbReference type="Pfam" id="PF14299">
    <property type="entry name" value="PP2"/>
    <property type="match status" value="1"/>
</dbReference>
<dbReference type="PANTHER" id="PTHR32278">
    <property type="entry name" value="F-BOX DOMAIN-CONTAINING PROTEIN"/>
    <property type="match status" value="1"/>
</dbReference>
<accession>A0A6A4KYB4</accession>